<comment type="caution">
    <text evidence="1">The sequence shown here is derived from an EMBL/GenBank/DDBJ whole genome shotgun (WGS) entry which is preliminary data.</text>
</comment>
<proteinExistence type="predicted"/>
<reference evidence="1 2" key="1">
    <citation type="journal article" date="2016" name="Sci. Rep.">
        <title>Metabolic traits of an uncultured archaeal lineage -MSBL1- from brine pools of the Red Sea.</title>
        <authorList>
            <person name="Mwirichia R."/>
            <person name="Alam I."/>
            <person name="Rashid M."/>
            <person name="Vinu M."/>
            <person name="Ba-Alawi W."/>
            <person name="Anthony Kamau A."/>
            <person name="Kamanda Ngugi D."/>
            <person name="Goker M."/>
            <person name="Klenk H.P."/>
            <person name="Bajic V."/>
            <person name="Stingl U."/>
        </authorList>
    </citation>
    <scope>NUCLEOTIDE SEQUENCE [LARGE SCALE GENOMIC DNA]</scope>
    <source>
        <strain evidence="1">SCGC-AAA259M10</strain>
    </source>
</reference>
<protein>
    <submittedName>
        <fullName evidence="1">Uncharacterized protein</fullName>
    </submittedName>
</protein>
<keyword evidence="2" id="KW-1185">Reference proteome</keyword>
<evidence type="ECO:0000313" key="1">
    <source>
        <dbReference type="EMBL" id="KXA99065.1"/>
    </source>
</evidence>
<dbReference type="Proteomes" id="UP000070341">
    <property type="component" value="Unassembled WGS sequence"/>
</dbReference>
<sequence>MVTERLIPFAPREVTREKMWELYEEYKERVSNLEGLKNGGGCLVPIMRITRMLLSQGTGKRGRRSLSVRSGTIRI</sequence>
<organism evidence="1 2">
    <name type="scientific">candidate division MSBL1 archaeon SCGC-AAA259M10</name>
    <dbReference type="NCBI Taxonomy" id="1698270"/>
    <lineage>
        <taxon>Archaea</taxon>
        <taxon>Methanobacteriati</taxon>
        <taxon>Methanobacteriota</taxon>
        <taxon>candidate division MSBL1</taxon>
    </lineage>
</organism>
<dbReference type="AlphaFoldDB" id="A0A133UY05"/>
<evidence type="ECO:0000313" key="2">
    <source>
        <dbReference type="Proteomes" id="UP000070341"/>
    </source>
</evidence>
<gene>
    <name evidence="1" type="ORF">AKJ40_04035</name>
</gene>
<dbReference type="EMBL" id="LHXU01000078">
    <property type="protein sequence ID" value="KXA99065.1"/>
    <property type="molecule type" value="Genomic_DNA"/>
</dbReference>
<accession>A0A133UY05</accession>
<name>A0A133UY05_9EURY</name>